<comment type="caution">
    <text evidence="3">The sequence shown here is derived from an EMBL/GenBank/DDBJ whole genome shotgun (WGS) entry which is preliminary data.</text>
</comment>
<proteinExistence type="predicted"/>
<dbReference type="Proteomes" id="UP000004198">
    <property type="component" value="Unassembled WGS sequence"/>
</dbReference>
<dbReference type="Pfam" id="PF00589">
    <property type="entry name" value="Phage_integrase"/>
    <property type="match status" value="1"/>
</dbReference>
<protein>
    <submittedName>
        <fullName evidence="3">Phage integrase family protein</fullName>
    </submittedName>
</protein>
<dbReference type="EMBL" id="ACVI01000142">
    <property type="protein sequence ID" value="EET84618.1"/>
    <property type="molecule type" value="Genomic_DNA"/>
</dbReference>
<keyword evidence="4" id="KW-1185">Reference proteome</keyword>
<dbReference type="InterPro" id="IPR011010">
    <property type="entry name" value="DNA_brk_join_enz"/>
</dbReference>
<accession>C6Q1K1</accession>
<keyword evidence="1" id="KW-0233">DNA recombination</keyword>
<gene>
    <name evidence="3" type="ORF">CcarbDRAFT_4919</name>
</gene>
<dbReference type="SUPFAM" id="SSF56349">
    <property type="entry name" value="DNA breaking-rejoining enzymes"/>
    <property type="match status" value="1"/>
</dbReference>
<feature type="non-terminal residue" evidence="3">
    <location>
        <position position="76"/>
    </location>
</feature>
<evidence type="ECO:0000259" key="2">
    <source>
        <dbReference type="PROSITE" id="PS51898"/>
    </source>
</evidence>
<dbReference type="PROSITE" id="PS51898">
    <property type="entry name" value="TYR_RECOMBINASE"/>
    <property type="match status" value="1"/>
</dbReference>
<dbReference type="GO" id="GO:0015074">
    <property type="term" value="P:DNA integration"/>
    <property type="evidence" value="ECO:0007669"/>
    <property type="project" value="InterPro"/>
</dbReference>
<sequence length="76" mass="8838">MRVYKTILKRSGINTKGFTFHTLRHVYGSRLNDLNVDPKTIQSLMEHSSIKTTMDIYEKHKEATEKMNSLLGKQLN</sequence>
<name>C6Q1K1_9CLOT</name>
<feature type="domain" description="Tyr recombinase" evidence="2">
    <location>
        <begin position="1"/>
        <end position="72"/>
    </location>
</feature>
<dbReference type="Gene3D" id="1.10.443.10">
    <property type="entry name" value="Intergrase catalytic core"/>
    <property type="match status" value="1"/>
</dbReference>
<evidence type="ECO:0000313" key="3">
    <source>
        <dbReference type="EMBL" id="EET84618.1"/>
    </source>
</evidence>
<organism evidence="3 4">
    <name type="scientific">Clostridium carboxidivorans P7</name>
    <dbReference type="NCBI Taxonomy" id="536227"/>
    <lineage>
        <taxon>Bacteria</taxon>
        <taxon>Bacillati</taxon>
        <taxon>Bacillota</taxon>
        <taxon>Clostridia</taxon>
        <taxon>Eubacteriales</taxon>
        <taxon>Clostridiaceae</taxon>
        <taxon>Clostridium</taxon>
    </lineage>
</organism>
<evidence type="ECO:0000256" key="1">
    <source>
        <dbReference type="ARBA" id="ARBA00023172"/>
    </source>
</evidence>
<dbReference type="STRING" id="536227.Ccar_20585"/>
<dbReference type="GO" id="GO:0003677">
    <property type="term" value="F:DNA binding"/>
    <property type="evidence" value="ECO:0007669"/>
    <property type="project" value="InterPro"/>
</dbReference>
<dbReference type="AlphaFoldDB" id="C6Q1K1"/>
<dbReference type="InterPro" id="IPR013762">
    <property type="entry name" value="Integrase-like_cat_sf"/>
</dbReference>
<dbReference type="InterPro" id="IPR002104">
    <property type="entry name" value="Integrase_catalytic"/>
</dbReference>
<reference evidence="3 4" key="1">
    <citation type="submission" date="2009-06" db="EMBL/GenBank/DDBJ databases">
        <title>The draft genome of Clostridium carboxidivorans P7.</title>
        <authorList>
            <consortium name="US DOE Joint Genome Institute (JGI-PGF)"/>
            <person name="Lucas S."/>
            <person name="Copeland A."/>
            <person name="Lapidus A."/>
            <person name="Glavina del Rio T."/>
            <person name="Tice H."/>
            <person name="Bruce D."/>
            <person name="Goodwin L."/>
            <person name="Pitluck S."/>
            <person name="Larimer F."/>
            <person name="Land M.L."/>
            <person name="Hauser L."/>
            <person name="Hemme C.L."/>
        </authorList>
    </citation>
    <scope>NUCLEOTIDE SEQUENCE [LARGE SCALE GENOMIC DNA]</scope>
    <source>
        <strain evidence="3 4">P7</strain>
    </source>
</reference>
<dbReference type="GO" id="GO:0006310">
    <property type="term" value="P:DNA recombination"/>
    <property type="evidence" value="ECO:0007669"/>
    <property type="project" value="UniProtKB-KW"/>
</dbReference>
<evidence type="ECO:0000313" key="4">
    <source>
        <dbReference type="Proteomes" id="UP000004198"/>
    </source>
</evidence>